<dbReference type="InterPro" id="IPR050204">
    <property type="entry name" value="AraC_XylS_family_regulators"/>
</dbReference>
<feature type="domain" description="HTH araC/xylS-type" evidence="4">
    <location>
        <begin position="162"/>
        <end position="243"/>
    </location>
</feature>
<proteinExistence type="predicted"/>
<dbReference type="Gene3D" id="1.10.10.60">
    <property type="entry name" value="Homeodomain-like"/>
    <property type="match status" value="1"/>
</dbReference>
<dbReference type="InterPro" id="IPR018060">
    <property type="entry name" value="HTH_AraC"/>
</dbReference>
<dbReference type="Proteomes" id="UP001156690">
    <property type="component" value="Unassembled WGS sequence"/>
</dbReference>
<keyword evidence="6" id="KW-1185">Reference proteome</keyword>
<evidence type="ECO:0000313" key="6">
    <source>
        <dbReference type="Proteomes" id="UP001156690"/>
    </source>
</evidence>
<keyword evidence="2" id="KW-0238">DNA-binding</keyword>
<evidence type="ECO:0000256" key="2">
    <source>
        <dbReference type="ARBA" id="ARBA00023125"/>
    </source>
</evidence>
<dbReference type="RefSeq" id="WP_126610263.1">
    <property type="nucleotide sequence ID" value="NZ_AP025144.1"/>
</dbReference>
<dbReference type="GO" id="GO:0043565">
    <property type="term" value="F:sequence-specific DNA binding"/>
    <property type="evidence" value="ECO:0007669"/>
    <property type="project" value="InterPro"/>
</dbReference>
<dbReference type="EMBL" id="BSNX01000063">
    <property type="protein sequence ID" value="GLQ74816.1"/>
    <property type="molecule type" value="Genomic_DNA"/>
</dbReference>
<evidence type="ECO:0000313" key="5">
    <source>
        <dbReference type="EMBL" id="GLQ74816.1"/>
    </source>
</evidence>
<dbReference type="Pfam" id="PF12833">
    <property type="entry name" value="HTH_18"/>
    <property type="match status" value="1"/>
</dbReference>
<name>A0AAV5NVY5_9VIBR</name>
<protein>
    <recommendedName>
        <fullName evidence="4">HTH araC/xylS-type domain-containing protein</fullName>
    </recommendedName>
</protein>
<sequence length="257" mass="29205">MDFEIVKPKHKLADHVQEIWSAAIVKGKHQTTLKPLHSDGGSGVMFVLQGSVRLSDSEISHPIYLQQYSKATQFIEFDEGTQLCGIRFHPGMMPTSLLAHSAATHAHSQPSTLSSLYSLLLEKTSHSSRLATMYRWCNENIDLNNPVMKKRASLISQAISGKIGEQFQHNQRQVERNFREWVGMSPKYFQRLRRVYSSVATLRENPDVSLSDFAYAQGFSDQAHMTREFKAFVLTTPGELSSRLRGKGSPRYYRKLN</sequence>
<evidence type="ECO:0000259" key="4">
    <source>
        <dbReference type="PROSITE" id="PS01124"/>
    </source>
</evidence>
<dbReference type="SMART" id="SM00342">
    <property type="entry name" value="HTH_ARAC"/>
    <property type="match status" value="1"/>
</dbReference>
<dbReference type="AlphaFoldDB" id="A0AAV5NVY5"/>
<keyword evidence="3" id="KW-0804">Transcription</keyword>
<accession>A0AAV5NVY5</accession>
<reference evidence="6" key="1">
    <citation type="journal article" date="2019" name="Int. J. Syst. Evol. Microbiol.">
        <title>The Global Catalogue of Microorganisms (GCM) 10K type strain sequencing project: providing services to taxonomists for standard genome sequencing and annotation.</title>
        <authorList>
            <consortium name="The Broad Institute Genomics Platform"/>
            <consortium name="The Broad Institute Genome Sequencing Center for Infectious Disease"/>
            <person name="Wu L."/>
            <person name="Ma J."/>
        </authorList>
    </citation>
    <scope>NUCLEOTIDE SEQUENCE [LARGE SCALE GENOMIC DNA]</scope>
    <source>
        <strain evidence="6">NBRC 15640</strain>
    </source>
</reference>
<evidence type="ECO:0000256" key="3">
    <source>
        <dbReference type="ARBA" id="ARBA00023163"/>
    </source>
</evidence>
<keyword evidence="1" id="KW-0805">Transcription regulation</keyword>
<comment type="caution">
    <text evidence="5">The sequence shown here is derived from an EMBL/GenBank/DDBJ whole genome shotgun (WGS) entry which is preliminary data.</text>
</comment>
<dbReference type="PROSITE" id="PS01124">
    <property type="entry name" value="HTH_ARAC_FAMILY_2"/>
    <property type="match status" value="1"/>
</dbReference>
<gene>
    <name evidence="5" type="ORF">GCM10007932_41780</name>
</gene>
<dbReference type="GO" id="GO:0003700">
    <property type="term" value="F:DNA-binding transcription factor activity"/>
    <property type="evidence" value="ECO:0007669"/>
    <property type="project" value="InterPro"/>
</dbReference>
<dbReference type="InterPro" id="IPR009057">
    <property type="entry name" value="Homeodomain-like_sf"/>
</dbReference>
<organism evidence="5 6">
    <name type="scientific">Vibrio penaeicida</name>
    <dbReference type="NCBI Taxonomy" id="104609"/>
    <lineage>
        <taxon>Bacteria</taxon>
        <taxon>Pseudomonadati</taxon>
        <taxon>Pseudomonadota</taxon>
        <taxon>Gammaproteobacteria</taxon>
        <taxon>Vibrionales</taxon>
        <taxon>Vibrionaceae</taxon>
        <taxon>Vibrio</taxon>
    </lineage>
</organism>
<dbReference type="PANTHER" id="PTHR46796">
    <property type="entry name" value="HTH-TYPE TRANSCRIPTIONAL ACTIVATOR RHAS-RELATED"/>
    <property type="match status" value="1"/>
</dbReference>
<evidence type="ECO:0000256" key="1">
    <source>
        <dbReference type="ARBA" id="ARBA00023015"/>
    </source>
</evidence>
<dbReference type="SUPFAM" id="SSF46689">
    <property type="entry name" value="Homeodomain-like"/>
    <property type="match status" value="1"/>
</dbReference>